<dbReference type="AlphaFoldDB" id="A1ZGZ8"/>
<protein>
    <submittedName>
        <fullName evidence="1">Uncharacterized protein</fullName>
    </submittedName>
</protein>
<accession>A1ZGZ8</accession>
<sequence length="48" mass="5489">MKLNKIFIGNSTITQNIIKETGVNKKYTPSRCVKNPVNNSNCTQQQYE</sequence>
<comment type="caution">
    <text evidence="1">The sequence shown here is derived from an EMBL/GenBank/DDBJ whole genome shotgun (WGS) entry which is preliminary data.</text>
</comment>
<evidence type="ECO:0000313" key="2">
    <source>
        <dbReference type="Proteomes" id="UP000004095"/>
    </source>
</evidence>
<proteinExistence type="predicted"/>
<dbReference type="EMBL" id="AAWS01000007">
    <property type="protein sequence ID" value="EAY30267.1"/>
    <property type="molecule type" value="Genomic_DNA"/>
</dbReference>
<dbReference type="Proteomes" id="UP000004095">
    <property type="component" value="Unassembled WGS sequence"/>
</dbReference>
<gene>
    <name evidence="1" type="ORF">M23134_08091</name>
</gene>
<reference evidence="1 2" key="1">
    <citation type="submission" date="2007-01" db="EMBL/GenBank/DDBJ databases">
        <authorList>
            <person name="Haygood M."/>
            <person name="Podell S."/>
            <person name="Anderson C."/>
            <person name="Hopkinson B."/>
            <person name="Roe K."/>
            <person name="Barbeau K."/>
            <person name="Gaasterland T."/>
            <person name="Ferriera S."/>
            <person name="Johnson J."/>
            <person name="Kravitz S."/>
            <person name="Beeson K."/>
            <person name="Sutton G."/>
            <person name="Rogers Y.-H."/>
            <person name="Friedman R."/>
            <person name="Frazier M."/>
            <person name="Venter J.C."/>
        </authorList>
    </citation>
    <scope>NUCLEOTIDE SEQUENCE [LARGE SCALE GENOMIC DNA]</scope>
    <source>
        <strain evidence="1 2">ATCC 23134</strain>
    </source>
</reference>
<name>A1ZGZ8_MICM2</name>
<evidence type="ECO:0000313" key="1">
    <source>
        <dbReference type="EMBL" id="EAY30267.1"/>
    </source>
</evidence>
<keyword evidence="2" id="KW-1185">Reference proteome</keyword>
<organism evidence="1 2">
    <name type="scientific">Microscilla marina ATCC 23134</name>
    <dbReference type="NCBI Taxonomy" id="313606"/>
    <lineage>
        <taxon>Bacteria</taxon>
        <taxon>Pseudomonadati</taxon>
        <taxon>Bacteroidota</taxon>
        <taxon>Cytophagia</taxon>
        <taxon>Cytophagales</taxon>
        <taxon>Microscillaceae</taxon>
        <taxon>Microscilla</taxon>
    </lineage>
</organism>